<dbReference type="AlphaFoldDB" id="A0A8D9LCD8"/>
<dbReference type="InterPro" id="IPR025343">
    <property type="entry name" value="DUF4099"/>
</dbReference>
<reference evidence="2 3" key="1">
    <citation type="submission" date="2015-09" db="EMBL/GenBank/DDBJ databases">
        <authorList>
            <consortium name="Pathogen Informatics"/>
        </authorList>
    </citation>
    <scope>NUCLEOTIDE SEQUENCE [LARGE SCALE GENOMIC DNA]</scope>
    <source>
        <strain evidence="2 3">2789STDY5608822</strain>
    </source>
</reference>
<evidence type="ECO:0000313" key="2">
    <source>
        <dbReference type="EMBL" id="CUO86551.1"/>
    </source>
</evidence>
<accession>A0A8D9LCD8</accession>
<dbReference type="RefSeq" id="WP_057317524.1">
    <property type="nucleotide sequence ID" value="NZ_CYYK01000012.1"/>
</dbReference>
<proteinExistence type="predicted"/>
<dbReference type="EMBL" id="CYYK01000012">
    <property type="protein sequence ID" value="CUO86551.1"/>
    <property type="molecule type" value="Genomic_DNA"/>
</dbReference>
<evidence type="ECO:0000313" key="3">
    <source>
        <dbReference type="Proteomes" id="UP000095455"/>
    </source>
</evidence>
<name>A0A8D9LCD8_PARDI</name>
<gene>
    <name evidence="2" type="ORF">ERS852380_03335</name>
</gene>
<comment type="caution">
    <text evidence="2">The sequence shown here is derived from an EMBL/GenBank/DDBJ whole genome shotgun (WGS) entry which is preliminary data.</text>
</comment>
<evidence type="ECO:0000259" key="1">
    <source>
        <dbReference type="Pfam" id="PF13351"/>
    </source>
</evidence>
<feature type="domain" description="DUF4099" evidence="1">
    <location>
        <begin position="7"/>
        <end position="88"/>
    </location>
</feature>
<protein>
    <recommendedName>
        <fullName evidence="1">DUF4099 domain-containing protein</fullName>
    </recommendedName>
</protein>
<sequence>MKQVRFEFEELPYDTLSQFGLTQEMIEDLPMQTLEEISHGRHSPVLPIKVKDENGNTVTERSRFAFVRKENGEADVIFFPVLKKSPLEKYNEEQKKLLQAGKTILADSVTADGRKTKVFVQIDIETNQVISVPTQVIARNLQVLAEELELSNAEINVMQQGEPLTFVMEDEPVTVGIDLNEKNGIRFCQGDSQKWIGQAKREWDKYTFGCYGCWVMGDDGSLDYISEEQYTEELWNEQKKSAQRNMGSGIHK</sequence>
<dbReference type="Proteomes" id="UP000095455">
    <property type="component" value="Unassembled WGS sequence"/>
</dbReference>
<organism evidence="2 3">
    <name type="scientific">Parabacteroides distasonis</name>
    <dbReference type="NCBI Taxonomy" id="823"/>
    <lineage>
        <taxon>Bacteria</taxon>
        <taxon>Pseudomonadati</taxon>
        <taxon>Bacteroidota</taxon>
        <taxon>Bacteroidia</taxon>
        <taxon>Bacteroidales</taxon>
        <taxon>Tannerellaceae</taxon>
        <taxon>Parabacteroides</taxon>
    </lineage>
</organism>
<dbReference type="Pfam" id="PF13351">
    <property type="entry name" value="DUF4099"/>
    <property type="match status" value="1"/>
</dbReference>